<dbReference type="GO" id="GO:0006355">
    <property type="term" value="P:regulation of DNA-templated transcription"/>
    <property type="evidence" value="ECO:0007669"/>
    <property type="project" value="InterPro"/>
</dbReference>
<evidence type="ECO:0000256" key="8">
    <source>
        <dbReference type="ARBA" id="ARBA00023163"/>
    </source>
</evidence>
<dbReference type="FunFam" id="3.30.50.10:FF:000018">
    <property type="entry name" value="GATA transcription factor"/>
    <property type="match status" value="1"/>
</dbReference>
<protein>
    <submittedName>
        <fullName evidence="12">Putative GATA transcription factor 2-like</fullName>
    </submittedName>
</protein>
<dbReference type="AlphaFoldDB" id="A0A5B6YVE8"/>
<dbReference type="GO" id="GO:0030154">
    <property type="term" value="P:cell differentiation"/>
    <property type="evidence" value="ECO:0007669"/>
    <property type="project" value="TreeGrafter"/>
</dbReference>
<organism evidence="12">
    <name type="scientific">Davidia involucrata</name>
    <name type="common">Dove tree</name>
    <dbReference type="NCBI Taxonomy" id="16924"/>
    <lineage>
        <taxon>Eukaryota</taxon>
        <taxon>Viridiplantae</taxon>
        <taxon>Streptophyta</taxon>
        <taxon>Embryophyta</taxon>
        <taxon>Tracheophyta</taxon>
        <taxon>Spermatophyta</taxon>
        <taxon>Magnoliopsida</taxon>
        <taxon>eudicotyledons</taxon>
        <taxon>Gunneridae</taxon>
        <taxon>Pentapetalae</taxon>
        <taxon>asterids</taxon>
        <taxon>Cornales</taxon>
        <taxon>Nyssaceae</taxon>
        <taxon>Davidia</taxon>
    </lineage>
</organism>
<sequence>MDFCRNVSVSGGLPSEYPPEQVLSPRCSKLGSLDDLFSCHNTEGDVSLEWLSIFVEDCLSSTGNCLPPAPSTITNHEEITTTTTAPEVPSKALQLKKPQTNTCSGLQKFVIPGKARSKRKRGSTAKTKTPLTSWSHHLNPQDQILQMTSSDPPLLQQAYWLADSELIIFPKKEDDSISSRERDRDRDRDGEQEGTKEEEAVVADEEEEEEEEGMGVAVVGKDSTGSLEAGSNGQQQPRRCTHCLAQRTPQWRAGPLGPKTLCNACGVRYKSGRLLPEYRPAKSPTFVSYKHSNSHKKVMEMRMALLSSIPPTHQH</sequence>
<keyword evidence="7" id="KW-0010">Activator</keyword>
<dbReference type="Pfam" id="PF00320">
    <property type="entry name" value="GATA"/>
    <property type="match status" value="1"/>
</dbReference>
<dbReference type="PROSITE" id="PS00344">
    <property type="entry name" value="GATA_ZN_FINGER_1"/>
    <property type="match status" value="1"/>
</dbReference>
<feature type="domain" description="GATA-type" evidence="11">
    <location>
        <begin position="234"/>
        <end position="270"/>
    </location>
</feature>
<evidence type="ECO:0000256" key="5">
    <source>
        <dbReference type="ARBA" id="ARBA00023015"/>
    </source>
</evidence>
<evidence type="ECO:0000256" key="7">
    <source>
        <dbReference type="ARBA" id="ARBA00023159"/>
    </source>
</evidence>
<evidence type="ECO:0000256" key="6">
    <source>
        <dbReference type="ARBA" id="ARBA00023125"/>
    </source>
</evidence>
<dbReference type="Gene3D" id="3.30.50.10">
    <property type="entry name" value="Erythroid Transcription Factor GATA-1, subunit A"/>
    <property type="match status" value="1"/>
</dbReference>
<evidence type="ECO:0000256" key="9">
    <source>
        <dbReference type="PROSITE-ProRule" id="PRU00094"/>
    </source>
</evidence>
<dbReference type="InterPro" id="IPR000679">
    <property type="entry name" value="Znf_GATA"/>
</dbReference>
<keyword evidence="6" id="KW-0238">DNA-binding</keyword>
<evidence type="ECO:0000256" key="2">
    <source>
        <dbReference type="ARBA" id="ARBA00022723"/>
    </source>
</evidence>
<gene>
    <name evidence="12" type="ORF">Din_005049</name>
</gene>
<evidence type="ECO:0000256" key="4">
    <source>
        <dbReference type="ARBA" id="ARBA00022833"/>
    </source>
</evidence>
<dbReference type="GO" id="GO:0043565">
    <property type="term" value="F:sequence-specific DNA binding"/>
    <property type="evidence" value="ECO:0007669"/>
    <property type="project" value="InterPro"/>
</dbReference>
<dbReference type="SUPFAM" id="SSF57716">
    <property type="entry name" value="Glucocorticoid receptor-like (DNA-binding domain)"/>
    <property type="match status" value="1"/>
</dbReference>
<dbReference type="CDD" id="cd00202">
    <property type="entry name" value="ZnF_GATA"/>
    <property type="match status" value="1"/>
</dbReference>
<dbReference type="PANTHER" id="PTHR45658">
    <property type="entry name" value="GATA TRANSCRIPTION FACTOR"/>
    <property type="match status" value="1"/>
</dbReference>
<evidence type="ECO:0000256" key="1">
    <source>
        <dbReference type="ARBA" id="ARBA00005694"/>
    </source>
</evidence>
<dbReference type="EMBL" id="GHES01005049">
    <property type="protein sequence ID" value="MPA35608.1"/>
    <property type="molecule type" value="Transcribed_RNA"/>
</dbReference>
<evidence type="ECO:0000256" key="10">
    <source>
        <dbReference type="SAM" id="MobiDB-lite"/>
    </source>
</evidence>
<evidence type="ECO:0000313" key="12">
    <source>
        <dbReference type="EMBL" id="MPA35608.1"/>
    </source>
</evidence>
<feature type="compositionally biased region" description="Basic and acidic residues" evidence="10">
    <location>
        <begin position="174"/>
        <end position="199"/>
    </location>
</feature>
<dbReference type="InterPro" id="IPR051140">
    <property type="entry name" value="GATA_TF"/>
</dbReference>
<name>A0A5B6YVE8_DAVIN</name>
<accession>A0A5B6YVE8</accession>
<feature type="region of interest" description="Disordered" evidence="10">
    <location>
        <begin position="114"/>
        <end position="137"/>
    </location>
</feature>
<dbReference type="InterPro" id="IPR013088">
    <property type="entry name" value="Znf_NHR/GATA"/>
</dbReference>
<dbReference type="SMART" id="SM00401">
    <property type="entry name" value="ZnF_GATA"/>
    <property type="match status" value="1"/>
</dbReference>
<dbReference type="GO" id="GO:0005634">
    <property type="term" value="C:nucleus"/>
    <property type="evidence" value="ECO:0007669"/>
    <property type="project" value="TreeGrafter"/>
</dbReference>
<proteinExistence type="inferred from homology"/>
<feature type="compositionally biased region" description="Acidic residues" evidence="10">
    <location>
        <begin position="200"/>
        <end position="213"/>
    </location>
</feature>
<dbReference type="GO" id="GO:0008270">
    <property type="term" value="F:zinc ion binding"/>
    <property type="evidence" value="ECO:0007669"/>
    <property type="project" value="UniProtKB-KW"/>
</dbReference>
<dbReference type="PROSITE" id="PS50114">
    <property type="entry name" value="GATA_ZN_FINGER_2"/>
    <property type="match status" value="1"/>
</dbReference>
<keyword evidence="8" id="KW-0804">Transcription</keyword>
<keyword evidence="5" id="KW-0805">Transcription regulation</keyword>
<keyword evidence="2" id="KW-0479">Metal-binding</keyword>
<evidence type="ECO:0000259" key="11">
    <source>
        <dbReference type="PROSITE" id="PS50114"/>
    </source>
</evidence>
<keyword evidence="3 9" id="KW-0863">Zinc-finger</keyword>
<comment type="similarity">
    <text evidence="1">Belongs to the type IV zinc-finger family. Class A subfamily.</text>
</comment>
<feature type="region of interest" description="Disordered" evidence="10">
    <location>
        <begin position="174"/>
        <end position="215"/>
    </location>
</feature>
<keyword evidence="4" id="KW-0862">Zinc</keyword>
<feature type="compositionally biased region" description="Polar residues" evidence="10">
    <location>
        <begin position="124"/>
        <end position="137"/>
    </location>
</feature>
<reference evidence="12" key="1">
    <citation type="submission" date="2019-08" db="EMBL/GenBank/DDBJ databases">
        <title>Reference gene set and small RNA set construction with multiple tissues from Davidia involucrata Baill.</title>
        <authorList>
            <person name="Yang H."/>
            <person name="Zhou C."/>
            <person name="Li G."/>
            <person name="Wang J."/>
            <person name="Gao P."/>
            <person name="Wang M."/>
            <person name="Wang R."/>
            <person name="Zhao Y."/>
        </authorList>
    </citation>
    <scope>NUCLEOTIDE SEQUENCE</scope>
    <source>
        <tissue evidence="12">Mixed with DoveR01_LX</tissue>
    </source>
</reference>
<evidence type="ECO:0000256" key="3">
    <source>
        <dbReference type="ARBA" id="ARBA00022771"/>
    </source>
</evidence>
<dbReference type="PANTHER" id="PTHR45658:SF143">
    <property type="entry name" value="GATA-TYPE DOMAIN-CONTAINING PROTEIN"/>
    <property type="match status" value="1"/>
</dbReference>